<protein>
    <recommendedName>
        <fullName evidence="5">PASTA domain-containing protein</fullName>
    </recommendedName>
</protein>
<gene>
    <name evidence="6" type="ORF">KL86DYS1_12000</name>
</gene>
<proteinExistence type="predicted"/>
<dbReference type="SUPFAM" id="SSF56601">
    <property type="entry name" value="beta-lactamase/transpeptidase-like"/>
    <property type="match status" value="1"/>
</dbReference>
<dbReference type="InterPro" id="IPR005543">
    <property type="entry name" value="PASTA_dom"/>
</dbReference>
<keyword evidence="2" id="KW-0121">Carboxypeptidase</keyword>
<sequence length="735" mass="81795">MAKKSEGTMKNVAVSRYGWIVFFMSFVFIAIIVCIFKIKYAEGPEWRELGKQETVKKDREIRPNRGNIYADDGRLLATSEPLYGVYVDFMSEGIKKDTLMKYVTPLSQELAKKFPDRNAAQYKKIILDGWALSRKELDELERNRKSGSNKKVKVRSRYVRIIRPDINYVDLKELKTFPFFNQRSNRSGLFTEEKTMRLKPFGRLAGRTVGSIFKDFEDGGASGLELKYDSILKGVPGLKTRERVQGRWIDVVLEEPVDGWDIKTTLNVDIQDMAEKALYGKLAETKAESGVAIVMEVATGEIKAITNLDRVSEGVYAEGNPNAFSWMSEPGSTFKTVSVMVALEDGVVTPNDSVRVGNGLFEYKGRVVRDHYWRTGGRKEFMTITEGMYISSNVVMTKMILKGYENNPQKYAQHIRDLGITKKIEWDVPLKGIEGTSIVRMPDDKANPWSKTTLAWMSFGYETQIPPIYMLMFYNGIANNGKMIKPFLTKAFMKDGKVKEEFETEVINPALCSEKTLGEVREMLRGVVSDGLGKAAGSQLFQSAGKTGTAMIASRGGYEGYYVSFCGYFPAEDPKYTCFVGIRRPQGSPSGGLMAGSVFKSIAEGIYTKHLVSTPLPAPKDTVNSLIPVVKGGLLKNTEYVLKKLDQNYTFSGSNIDWIKTKSDSLSGGIILEDNTSVKQGLVPNVIGMGARDAVYLLENAGLRVNLTGEGKVKRQSIPAGSRIVKGGGITIELN</sequence>
<dbReference type="InterPro" id="IPR012338">
    <property type="entry name" value="Beta-lactam/transpept-like"/>
</dbReference>
<evidence type="ECO:0000259" key="5">
    <source>
        <dbReference type="PROSITE" id="PS51178"/>
    </source>
</evidence>
<name>A0A212JED1_9BACT</name>
<dbReference type="SMART" id="SM00740">
    <property type="entry name" value="PASTA"/>
    <property type="match status" value="1"/>
</dbReference>
<dbReference type="PANTHER" id="PTHR30627:SF1">
    <property type="entry name" value="PEPTIDOGLYCAN D,D-TRANSPEPTIDASE FTSI"/>
    <property type="match status" value="1"/>
</dbReference>
<dbReference type="Gene3D" id="3.30.10.20">
    <property type="match status" value="1"/>
</dbReference>
<dbReference type="Pfam" id="PF03793">
    <property type="entry name" value="PASTA"/>
    <property type="match status" value="1"/>
</dbReference>
<keyword evidence="3 4" id="KW-0472">Membrane</keyword>
<dbReference type="SUPFAM" id="SSF54184">
    <property type="entry name" value="Penicillin-binding protein 2x (pbp-2x), c-terminal domain"/>
    <property type="match status" value="1"/>
</dbReference>
<dbReference type="InterPro" id="IPR005311">
    <property type="entry name" value="PBP_dimer"/>
</dbReference>
<reference evidence="6" key="1">
    <citation type="submission" date="2016-04" db="EMBL/GenBank/DDBJ databases">
        <authorList>
            <person name="Evans L.H."/>
            <person name="Alamgir A."/>
            <person name="Owens N."/>
            <person name="Weber N.D."/>
            <person name="Virtaneva K."/>
            <person name="Barbian K."/>
            <person name="Babar A."/>
            <person name="Rosenke K."/>
        </authorList>
    </citation>
    <scope>NUCLEOTIDE SEQUENCE</scope>
    <source>
        <strain evidence="6">86-1</strain>
    </source>
</reference>
<evidence type="ECO:0000256" key="4">
    <source>
        <dbReference type="SAM" id="Phobius"/>
    </source>
</evidence>
<dbReference type="Pfam" id="PF00905">
    <property type="entry name" value="Transpeptidase"/>
    <property type="match status" value="1"/>
</dbReference>
<dbReference type="InterPro" id="IPR036138">
    <property type="entry name" value="PBP_dimer_sf"/>
</dbReference>
<dbReference type="Gene3D" id="3.30.450.330">
    <property type="match status" value="1"/>
</dbReference>
<dbReference type="GO" id="GO:0005886">
    <property type="term" value="C:plasma membrane"/>
    <property type="evidence" value="ECO:0007669"/>
    <property type="project" value="TreeGrafter"/>
</dbReference>
<dbReference type="PANTHER" id="PTHR30627">
    <property type="entry name" value="PEPTIDOGLYCAN D,D-TRANSPEPTIDASE"/>
    <property type="match status" value="1"/>
</dbReference>
<dbReference type="AlphaFoldDB" id="A0A212JED1"/>
<evidence type="ECO:0000313" key="6">
    <source>
        <dbReference type="EMBL" id="SBV97786.1"/>
    </source>
</evidence>
<comment type="subcellular location">
    <subcellularLocation>
        <location evidence="1">Membrane</location>
    </subcellularLocation>
</comment>
<evidence type="ECO:0000256" key="1">
    <source>
        <dbReference type="ARBA" id="ARBA00004370"/>
    </source>
</evidence>
<evidence type="ECO:0000256" key="2">
    <source>
        <dbReference type="ARBA" id="ARBA00022645"/>
    </source>
</evidence>
<dbReference type="InterPro" id="IPR050515">
    <property type="entry name" value="Beta-lactam/transpept"/>
</dbReference>
<evidence type="ECO:0000256" key="3">
    <source>
        <dbReference type="ARBA" id="ARBA00023136"/>
    </source>
</evidence>
<dbReference type="InterPro" id="IPR001460">
    <property type="entry name" value="PCN-bd_Tpept"/>
</dbReference>
<dbReference type="CDD" id="cd06575">
    <property type="entry name" value="PASTA_Pbp2x-like_2"/>
    <property type="match status" value="1"/>
</dbReference>
<dbReference type="EMBL" id="FLUM01000001">
    <property type="protein sequence ID" value="SBV97786.1"/>
    <property type="molecule type" value="Genomic_DNA"/>
</dbReference>
<dbReference type="RefSeq" id="WP_296940412.1">
    <property type="nucleotide sequence ID" value="NZ_LT599032.1"/>
</dbReference>
<dbReference type="PROSITE" id="PS51178">
    <property type="entry name" value="PASTA"/>
    <property type="match status" value="1"/>
</dbReference>
<keyword evidence="4" id="KW-1133">Transmembrane helix</keyword>
<accession>A0A212JED1</accession>
<dbReference type="GO" id="GO:0008658">
    <property type="term" value="F:penicillin binding"/>
    <property type="evidence" value="ECO:0007669"/>
    <property type="project" value="InterPro"/>
</dbReference>
<dbReference type="SUPFAM" id="SSF56519">
    <property type="entry name" value="Penicillin binding protein dimerisation domain"/>
    <property type="match status" value="1"/>
</dbReference>
<organism evidence="6">
    <name type="scientific">uncultured Dysgonomonas sp</name>
    <dbReference type="NCBI Taxonomy" id="206096"/>
    <lineage>
        <taxon>Bacteria</taxon>
        <taxon>Pseudomonadati</taxon>
        <taxon>Bacteroidota</taxon>
        <taxon>Bacteroidia</taxon>
        <taxon>Bacteroidales</taxon>
        <taxon>Dysgonomonadaceae</taxon>
        <taxon>Dysgonomonas</taxon>
        <taxon>environmental samples</taxon>
    </lineage>
</organism>
<feature type="domain" description="PASTA" evidence="5">
    <location>
        <begin position="677"/>
        <end position="735"/>
    </location>
</feature>
<dbReference type="Pfam" id="PF03717">
    <property type="entry name" value="PBP_dimer"/>
    <property type="match status" value="1"/>
</dbReference>
<keyword evidence="2" id="KW-0645">Protease</keyword>
<dbReference type="Gene3D" id="3.40.710.10">
    <property type="entry name" value="DD-peptidase/beta-lactamase superfamily"/>
    <property type="match status" value="1"/>
</dbReference>
<keyword evidence="4" id="KW-0812">Transmembrane</keyword>
<keyword evidence="2" id="KW-0378">Hydrolase</keyword>
<dbReference type="GO" id="GO:0004180">
    <property type="term" value="F:carboxypeptidase activity"/>
    <property type="evidence" value="ECO:0007669"/>
    <property type="project" value="UniProtKB-KW"/>
</dbReference>
<dbReference type="GO" id="GO:0071555">
    <property type="term" value="P:cell wall organization"/>
    <property type="evidence" value="ECO:0007669"/>
    <property type="project" value="TreeGrafter"/>
</dbReference>
<dbReference type="Gene3D" id="3.90.1310.10">
    <property type="entry name" value="Penicillin-binding protein 2a (Domain 2)"/>
    <property type="match status" value="1"/>
</dbReference>
<feature type="transmembrane region" description="Helical" evidence="4">
    <location>
        <begin position="17"/>
        <end position="38"/>
    </location>
</feature>